<dbReference type="OrthoDB" id="10253869at2759"/>
<gene>
    <name evidence="2" type="ORF">B0I36DRAFT_325039</name>
</gene>
<keyword evidence="3" id="KW-1185">Reference proteome</keyword>
<protein>
    <recommendedName>
        <fullName evidence="1">Thioesterase domain-containing protein</fullName>
    </recommendedName>
</protein>
<dbReference type="EMBL" id="JAGTJQ010000006">
    <property type="protein sequence ID" value="KAH7029097.1"/>
    <property type="molecule type" value="Genomic_DNA"/>
</dbReference>
<name>A0A9P9BPC4_9PEZI</name>
<dbReference type="SUPFAM" id="SSF53474">
    <property type="entry name" value="alpha/beta-Hydrolases"/>
    <property type="match status" value="1"/>
</dbReference>
<dbReference type="InterPro" id="IPR001031">
    <property type="entry name" value="Thioesterase"/>
</dbReference>
<feature type="domain" description="Thioesterase" evidence="1">
    <location>
        <begin position="1"/>
        <end position="204"/>
    </location>
</feature>
<comment type="caution">
    <text evidence="2">The sequence shown here is derived from an EMBL/GenBank/DDBJ whole genome shotgun (WGS) entry which is preliminary data.</text>
</comment>
<dbReference type="Pfam" id="PF00975">
    <property type="entry name" value="Thioesterase"/>
    <property type="match status" value="1"/>
</dbReference>
<dbReference type="GeneID" id="70183736"/>
<dbReference type="Proteomes" id="UP000756346">
    <property type="component" value="Unassembled WGS sequence"/>
</dbReference>
<dbReference type="RefSeq" id="XP_046011385.1">
    <property type="nucleotide sequence ID" value="XM_046154190.1"/>
</dbReference>
<dbReference type="InterPro" id="IPR029058">
    <property type="entry name" value="AB_hydrolase_fold"/>
</dbReference>
<evidence type="ECO:0000313" key="3">
    <source>
        <dbReference type="Proteomes" id="UP000756346"/>
    </source>
</evidence>
<evidence type="ECO:0000259" key="1">
    <source>
        <dbReference type="Pfam" id="PF00975"/>
    </source>
</evidence>
<organism evidence="2 3">
    <name type="scientific">Microdochium trichocladiopsis</name>
    <dbReference type="NCBI Taxonomy" id="1682393"/>
    <lineage>
        <taxon>Eukaryota</taxon>
        <taxon>Fungi</taxon>
        <taxon>Dikarya</taxon>
        <taxon>Ascomycota</taxon>
        <taxon>Pezizomycotina</taxon>
        <taxon>Sordariomycetes</taxon>
        <taxon>Xylariomycetidae</taxon>
        <taxon>Xylariales</taxon>
        <taxon>Microdochiaceae</taxon>
        <taxon>Microdochium</taxon>
    </lineage>
</organism>
<accession>A0A9P9BPC4</accession>
<evidence type="ECO:0000313" key="2">
    <source>
        <dbReference type="EMBL" id="KAH7029097.1"/>
    </source>
</evidence>
<proteinExistence type="predicted"/>
<reference evidence="2" key="1">
    <citation type="journal article" date="2021" name="Nat. Commun.">
        <title>Genetic determinants of endophytism in the Arabidopsis root mycobiome.</title>
        <authorList>
            <person name="Mesny F."/>
            <person name="Miyauchi S."/>
            <person name="Thiergart T."/>
            <person name="Pickel B."/>
            <person name="Atanasova L."/>
            <person name="Karlsson M."/>
            <person name="Huettel B."/>
            <person name="Barry K.W."/>
            <person name="Haridas S."/>
            <person name="Chen C."/>
            <person name="Bauer D."/>
            <person name="Andreopoulos W."/>
            <person name="Pangilinan J."/>
            <person name="LaButti K."/>
            <person name="Riley R."/>
            <person name="Lipzen A."/>
            <person name="Clum A."/>
            <person name="Drula E."/>
            <person name="Henrissat B."/>
            <person name="Kohler A."/>
            <person name="Grigoriev I.V."/>
            <person name="Martin F.M."/>
            <person name="Hacquard S."/>
        </authorList>
    </citation>
    <scope>NUCLEOTIDE SEQUENCE</scope>
    <source>
        <strain evidence="2">MPI-CAGE-CH-0230</strain>
    </source>
</reference>
<sequence>MARHYIGLVEACLPDGGDILLGGWSLGGTLSLEMAHQIAVSGPEHLRKKFRVVGMVWVDTVFPHHVEGETQDTYVGPNERIAEVTQDMIDDMTNQQLVQLNMMHARRMVYVWDIPAWEKAEDKNGERAVVKVQPPRTILLRAKGSTKGDSPSFVDRTRQFRMLGWEKYSAAHGGFIDSVVDVEGEHFTVFEFDKIEDITAHIRRAADELERRTT</sequence>
<dbReference type="Gene3D" id="3.40.50.1820">
    <property type="entry name" value="alpha/beta hydrolase"/>
    <property type="match status" value="1"/>
</dbReference>
<dbReference type="AlphaFoldDB" id="A0A9P9BPC4"/>